<keyword evidence="4" id="KW-1185">Reference proteome</keyword>
<comment type="caution">
    <text evidence="3">The sequence shown here is derived from an EMBL/GenBank/DDBJ whole genome shotgun (WGS) entry which is preliminary data.</text>
</comment>
<feature type="region of interest" description="Disordered" evidence="1">
    <location>
        <begin position="194"/>
        <end position="221"/>
    </location>
</feature>
<keyword evidence="2" id="KW-0812">Transmembrane</keyword>
<dbReference type="Proteomes" id="UP001183586">
    <property type="component" value="Unassembled WGS sequence"/>
</dbReference>
<feature type="region of interest" description="Disordered" evidence="1">
    <location>
        <begin position="1"/>
        <end position="33"/>
    </location>
</feature>
<keyword evidence="2" id="KW-1133">Transmembrane helix</keyword>
<reference evidence="4" key="1">
    <citation type="submission" date="2023-07" db="EMBL/GenBank/DDBJ databases">
        <title>30 novel species of actinomycetes from the DSMZ collection.</title>
        <authorList>
            <person name="Nouioui I."/>
        </authorList>
    </citation>
    <scope>NUCLEOTIDE SEQUENCE [LARGE SCALE GENOMIC DNA]</scope>
    <source>
        <strain evidence="4">DSM 41921</strain>
    </source>
</reference>
<feature type="transmembrane region" description="Helical" evidence="2">
    <location>
        <begin position="165"/>
        <end position="186"/>
    </location>
</feature>
<feature type="transmembrane region" description="Helical" evidence="2">
    <location>
        <begin position="114"/>
        <end position="138"/>
    </location>
</feature>
<feature type="transmembrane region" description="Helical" evidence="2">
    <location>
        <begin position="79"/>
        <end position="102"/>
    </location>
</feature>
<evidence type="ECO:0000256" key="2">
    <source>
        <dbReference type="SAM" id="Phobius"/>
    </source>
</evidence>
<proteinExistence type="predicted"/>
<name>A0ABU2PJ96_9ACTN</name>
<protein>
    <submittedName>
        <fullName evidence="3">Uncharacterized protein</fullName>
    </submittedName>
</protein>
<feature type="compositionally biased region" description="Basic and acidic residues" evidence="1">
    <location>
        <begin position="19"/>
        <end position="33"/>
    </location>
</feature>
<sequence>MSGGSAKPRRRKAAGAALRYEHRPGRPQADEPRKRDWGCAWGCLVLPGFVVLLMPVVLFDMYWGHALWGDFAPAWPGGAYVFAGTVGASVPLVFLAWVAPLVRMDWTKSKPRSLAWAMASLPGLAAGYLVAGVISATARPKRRRDWDGDCHREGGPCWVHVHYPWLWAVGLAACLAVIALLIGLFVRHVRRSSATAPSTAAPAGGPTPRSPSGTGDRRPPV</sequence>
<feature type="compositionally biased region" description="Low complexity" evidence="1">
    <location>
        <begin position="194"/>
        <end position="214"/>
    </location>
</feature>
<organism evidence="3 4">
    <name type="scientific">Streptomyces dubilierae</name>
    <dbReference type="NCBI Taxonomy" id="3075533"/>
    <lineage>
        <taxon>Bacteria</taxon>
        <taxon>Bacillati</taxon>
        <taxon>Actinomycetota</taxon>
        <taxon>Actinomycetes</taxon>
        <taxon>Kitasatosporales</taxon>
        <taxon>Streptomycetaceae</taxon>
        <taxon>Streptomyces</taxon>
    </lineage>
</organism>
<accession>A0ABU2PJ96</accession>
<dbReference type="RefSeq" id="WP_311688062.1">
    <property type="nucleotide sequence ID" value="NZ_JAVREU010000022.1"/>
</dbReference>
<gene>
    <name evidence="3" type="ORF">RM641_32835</name>
</gene>
<feature type="transmembrane region" description="Helical" evidence="2">
    <location>
        <begin position="38"/>
        <end position="59"/>
    </location>
</feature>
<evidence type="ECO:0000313" key="3">
    <source>
        <dbReference type="EMBL" id="MDT0392230.1"/>
    </source>
</evidence>
<evidence type="ECO:0000313" key="4">
    <source>
        <dbReference type="Proteomes" id="UP001183586"/>
    </source>
</evidence>
<evidence type="ECO:0000256" key="1">
    <source>
        <dbReference type="SAM" id="MobiDB-lite"/>
    </source>
</evidence>
<keyword evidence="2" id="KW-0472">Membrane</keyword>
<dbReference type="EMBL" id="JAVREU010000022">
    <property type="protein sequence ID" value="MDT0392230.1"/>
    <property type="molecule type" value="Genomic_DNA"/>
</dbReference>